<dbReference type="EMBL" id="CACRSL010000003">
    <property type="protein sequence ID" value="VYT14915.1"/>
    <property type="molecule type" value="Genomic_DNA"/>
</dbReference>
<accession>A0A6N2U9T1</accession>
<dbReference type="Pfam" id="PF20769">
    <property type="entry name" value="YPEB_N"/>
    <property type="match status" value="1"/>
</dbReference>
<sequence length="452" mass="49233">MDKNMSKSDKLRAGIVVGTLAAALVVTAVLGFWQANKYRRQLEMTYLRSLEELSSYVADISSTLNKGVYAGSPAQMTSLSAKLWRDAGSAKASLSALPLEELDLTDTYRFLSQVGDYAMTLSRKVANSQELTEEELRNLDTLCTYAQNLNEQINAVQGRVSSGEIPLDRLAAVSVQKGNGADGEQQQAGGGGFEELENSFDGYPRLIYDGPFSDNILDRQPRLTKGQPEISQENAQKKAAQAAGVNPSALTFEEMENSTMPSYCFGGDNINIGVTKNGGFVTYLINGRDIGDKTIDSKQAISIARKYLEGLGIESMRETYYEIANNICTINFAYQQDGVVCYTDLIKVGVAMDNGDIVSLDTRGYIVNHQSRQIPAPALTREEAMEKVSKNLSVQSAQLAVIPTAGLNEAFVYEFKATGKNGEHVLSYINALNGVEEQILILIETENGVLTV</sequence>
<protein>
    <submittedName>
        <fullName evidence="3">Sporulation protein YpeB</fullName>
    </submittedName>
</protein>
<proteinExistence type="predicted"/>
<evidence type="ECO:0000259" key="2">
    <source>
        <dbReference type="Pfam" id="PF20769"/>
    </source>
</evidence>
<dbReference type="Pfam" id="PF14620">
    <property type="entry name" value="YPEB_PepSY1-2"/>
    <property type="match status" value="1"/>
</dbReference>
<name>A0A6N2U9T1_9FIRM</name>
<dbReference type="NCBIfam" id="TIGR02889">
    <property type="entry name" value="spore_YpeB"/>
    <property type="match status" value="1"/>
</dbReference>
<feature type="domain" description="Sporulation protein YpeB N-terminal" evidence="2">
    <location>
        <begin position="34"/>
        <end position="165"/>
    </location>
</feature>
<dbReference type="InterPro" id="IPR014239">
    <property type="entry name" value="YpeB_PepSY1-2"/>
</dbReference>
<dbReference type="InterPro" id="IPR048402">
    <property type="entry name" value="YpeB_N"/>
</dbReference>
<evidence type="ECO:0000259" key="1">
    <source>
        <dbReference type="Pfam" id="PF14620"/>
    </source>
</evidence>
<reference evidence="3" key="1">
    <citation type="submission" date="2019-11" db="EMBL/GenBank/DDBJ databases">
        <authorList>
            <person name="Feng L."/>
        </authorList>
    </citation>
    <scope>NUCLEOTIDE SEQUENCE</scope>
    <source>
        <strain evidence="3">AundefinedLFYP135</strain>
    </source>
</reference>
<evidence type="ECO:0000313" key="3">
    <source>
        <dbReference type="EMBL" id="VYT14915.1"/>
    </source>
</evidence>
<gene>
    <name evidence="3" type="primary">ypeB</name>
    <name evidence="3" type="ORF">AULFYP135_01841</name>
</gene>
<feature type="domain" description="Sporulation protein YpeB PepSY1 and PepSY2" evidence="1">
    <location>
        <begin position="192"/>
        <end position="375"/>
    </location>
</feature>
<dbReference type="GO" id="GO:0009847">
    <property type="term" value="P:spore germination"/>
    <property type="evidence" value="ECO:0007669"/>
    <property type="project" value="InterPro"/>
</dbReference>
<organism evidence="3">
    <name type="scientific">uncultured Anaerotruncus sp</name>
    <dbReference type="NCBI Taxonomy" id="905011"/>
    <lineage>
        <taxon>Bacteria</taxon>
        <taxon>Bacillati</taxon>
        <taxon>Bacillota</taxon>
        <taxon>Clostridia</taxon>
        <taxon>Eubacteriales</taxon>
        <taxon>Oscillospiraceae</taxon>
        <taxon>Anaerotruncus</taxon>
        <taxon>environmental samples</taxon>
    </lineage>
</organism>
<dbReference type="AlphaFoldDB" id="A0A6N2U9T1"/>